<evidence type="ECO:0000313" key="2">
    <source>
        <dbReference type="Proteomes" id="UP000798662"/>
    </source>
</evidence>
<dbReference type="EMBL" id="CM020619">
    <property type="protein sequence ID" value="KAK1862846.1"/>
    <property type="molecule type" value="Genomic_DNA"/>
</dbReference>
<sequence length="278" mass="27779">MVTVAVVLEEGSDTAACASASVAAGIEPKPGMCPLLDVSLTGSAVAGQSPAAAAAAVAAAAATAPANGARLGPTRPWAGTTGAAEDTPRAPRIVGGRPVKLTPERSMLMAILHKEGYVECTGTFFSAYRAAVTAAHCKVAVGAKVLMVPPGTGPPGVTLTVDRSITHPSYNPKPQAAPYDVSVLKFAADAAWNTCQGDSGGPLFQISLGAPGGDVEPTHVLVSVTSFGFGCGKPNSASVFVRVSEVAPWLMAQLTPTGGRTPSTVAARRLPKPAAAAA</sequence>
<accession>A0ACC3BXT4</accession>
<dbReference type="Proteomes" id="UP000798662">
    <property type="component" value="Chromosome 2"/>
</dbReference>
<protein>
    <submittedName>
        <fullName evidence="1">Uncharacterized protein</fullName>
    </submittedName>
</protein>
<organism evidence="1 2">
    <name type="scientific">Pyropia yezoensis</name>
    <name type="common">Susabi-nori</name>
    <name type="synonym">Porphyra yezoensis</name>
    <dbReference type="NCBI Taxonomy" id="2788"/>
    <lineage>
        <taxon>Eukaryota</taxon>
        <taxon>Rhodophyta</taxon>
        <taxon>Bangiophyceae</taxon>
        <taxon>Bangiales</taxon>
        <taxon>Bangiaceae</taxon>
        <taxon>Pyropia</taxon>
    </lineage>
</organism>
<evidence type="ECO:0000313" key="1">
    <source>
        <dbReference type="EMBL" id="KAK1862846.1"/>
    </source>
</evidence>
<proteinExistence type="predicted"/>
<name>A0ACC3BXT4_PYRYE</name>
<gene>
    <name evidence="1" type="ORF">I4F81_005413</name>
</gene>
<reference evidence="1" key="1">
    <citation type="submission" date="2019-11" db="EMBL/GenBank/DDBJ databases">
        <title>Nori genome reveals adaptations in red seaweeds to the harsh intertidal environment.</title>
        <authorList>
            <person name="Wang D."/>
            <person name="Mao Y."/>
        </authorList>
    </citation>
    <scope>NUCLEOTIDE SEQUENCE</scope>
    <source>
        <tissue evidence="1">Gametophyte</tissue>
    </source>
</reference>
<keyword evidence="2" id="KW-1185">Reference proteome</keyword>
<comment type="caution">
    <text evidence="1">The sequence shown here is derived from an EMBL/GenBank/DDBJ whole genome shotgun (WGS) entry which is preliminary data.</text>
</comment>